<dbReference type="GO" id="GO:0003676">
    <property type="term" value="F:nucleic acid binding"/>
    <property type="evidence" value="ECO:0007669"/>
    <property type="project" value="InterPro"/>
</dbReference>
<dbReference type="EMBL" id="CP086136">
    <property type="protein sequence ID" value="UEM12413.1"/>
    <property type="molecule type" value="Genomic_DNA"/>
</dbReference>
<sequence>MKLGLPPGHGLSEFVVSSTELLPKMDGEPFITDIQFEALQAGVSLGSNVLISAPTSTGKTLIGWWTIASAIAAGGRAVYLVSHRALAKQKFEEAQRLFLRGPLSGDRAAIVCATGDAVEDASGRRTNAPMTATILVATYEKFLGCLSVGGPPRDLTDVSFVCDEVQLVGDPHRGQNVELLLALMRRSGWRQLVGLSAVMSEKDAESFASWLGLRLVRIVSREKALRIECRAPDNIHSISVAPGAVGEIQRERRRAERGTNRIVAELIRSPGAAPVIVFCMKVDDTYNLCAEWHRGKPELVAISWPPSLELSDNLRNALTRKCAFHNAELSEAERLLVEEQITAGQVDVVYATTTLAAGVNFPLGSAVFAAWKRWNFDRKRHETIGKSEFQNMAGRVGRMGQAAVQGLVIMCADGAAAAAEAEQLMDLDSQEELGAGITPQDFGTLTLQLFAGKLCSSRQDAFDIVASTLSAAREQSRNIAGIAHWQDDLDRQIDRLVGTGCLIESMFGVVVTAFGIAVARSGMKPETALFFIENLAGHAVGLSELLPKADGSGSEDDLLFVLAHSAISSPEFNLAGGKATRSVHWRISQPNLATNSYARRLSARLWDQPWMGNVPAANGALLLAEWAAGKSRSDVEAAVSGVRLGNIENLARDVAWILTGISEIISDITSPTLADESKPAALRGNNPAIQATRCLARSLRRQATRIANGLPSDILWMTNLDLPGGQRRLARQQMLSLRFQGLVQPHELMDGSPAADGKRRLGLAGELVPTLANQVRDAARRWKASEREYFQRIHHRRADKAICEPIISALYVARGTQLEDAFAAAMASISVECESLDRVGKQAHPDFLIKIEQYPSIVVEIKSKANDTDLVALNSATEVLAASELIGLKDNFCVTVCSPGVEPSVPSLIESCRRLCVVNVSDLAEAFLRIKEGSLTREGFYNWLTTPGVAAKEDLPHPN</sequence>
<dbReference type="EMBL" id="JAGEMI010000001">
    <property type="protein sequence ID" value="MBO1859451.1"/>
    <property type="molecule type" value="Genomic_DNA"/>
</dbReference>
<dbReference type="CDD" id="cd17921">
    <property type="entry name" value="DEXHc_Ski2"/>
    <property type="match status" value="1"/>
</dbReference>
<dbReference type="SUPFAM" id="SSF52540">
    <property type="entry name" value="P-loop containing nucleoside triphosphate hydrolases"/>
    <property type="match status" value="1"/>
</dbReference>
<evidence type="ECO:0000256" key="3">
    <source>
        <dbReference type="ARBA" id="ARBA00022806"/>
    </source>
</evidence>
<keyword evidence="3 8" id="KW-0347">Helicase</keyword>
<evidence type="ECO:0000259" key="7">
    <source>
        <dbReference type="PROSITE" id="PS51194"/>
    </source>
</evidence>
<feature type="transmembrane region" description="Helical" evidence="5">
    <location>
        <begin position="496"/>
        <end position="519"/>
    </location>
</feature>
<dbReference type="Gene3D" id="1.10.3380.30">
    <property type="match status" value="1"/>
</dbReference>
<dbReference type="SMART" id="SM00490">
    <property type="entry name" value="HELICc"/>
    <property type="match status" value="1"/>
</dbReference>
<name>A0A939S0N4_9BRAD</name>
<evidence type="ECO:0000313" key="10">
    <source>
        <dbReference type="Proteomes" id="UP000664702"/>
    </source>
</evidence>
<dbReference type="Pfam" id="PF00270">
    <property type="entry name" value="DEAD"/>
    <property type="match status" value="1"/>
</dbReference>
<keyword evidence="5" id="KW-1133">Transmembrane helix</keyword>
<protein>
    <submittedName>
        <fullName evidence="8">DEAD/DEAH box helicase</fullName>
    </submittedName>
</protein>
<keyword evidence="4" id="KW-0067">ATP-binding</keyword>
<dbReference type="GO" id="GO:0005524">
    <property type="term" value="F:ATP binding"/>
    <property type="evidence" value="ECO:0007669"/>
    <property type="project" value="UniProtKB-KW"/>
</dbReference>
<reference evidence="9 10" key="2">
    <citation type="journal article" date="2022" name="Int. J. Syst. Evol. Microbiol.">
        <title>Strains of Bradyrhizobium barranii sp. nov. associated with legumes native to Canada are symbionts of soybeans and belong to different subspecies (subsp. barranii subsp. nov. and subsp. apii subsp. nov.) and symbiovars (sv. glycinearum and sv. septentrionale).</title>
        <authorList>
            <person name="Bromfield E.S.P."/>
            <person name="Cloutier S."/>
            <person name="Wasai-Hara S."/>
            <person name="Minamisawa K."/>
        </authorList>
    </citation>
    <scope>NUCLEOTIDE SEQUENCE [LARGE SCALE GENOMIC DNA]</scope>
    <source>
        <strain evidence="9 10">144S4</strain>
    </source>
</reference>
<reference evidence="8" key="1">
    <citation type="submission" date="2021-03" db="EMBL/GenBank/DDBJ databases">
        <title>Whole Genome Sequence of Bradyrhizobium sp. Strain 144S4.</title>
        <authorList>
            <person name="Bromfield E.S.P."/>
            <person name="Cloutier S."/>
        </authorList>
    </citation>
    <scope>NUCLEOTIDE SEQUENCE [LARGE SCALE GENOMIC DNA]</scope>
    <source>
        <strain evidence="8">144S4</strain>
    </source>
</reference>
<keyword evidence="2" id="KW-0378">Hydrolase</keyword>
<accession>A0A939S0N4</accession>
<dbReference type="Gene3D" id="3.40.50.300">
    <property type="entry name" value="P-loop containing nucleotide triphosphate hydrolases"/>
    <property type="match status" value="2"/>
</dbReference>
<dbReference type="Proteomes" id="UP000664702">
    <property type="component" value="Chromosome"/>
</dbReference>
<keyword evidence="5" id="KW-0472">Membrane</keyword>
<dbReference type="InterPro" id="IPR001650">
    <property type="entry name" value="Helicase_C-like"/>
</dbReference>
<evidence type="ECO:0000256" key="4">
    <source>
        <dbReference type="ARBA" id="ARBA00022840"/>
    </source>
</evidence>
<dbReference type="InterPro" id="IPR014001">
    <property type="entry name" value="Helicase_ATP-bd"/>
</dbReference>
<dbReference type="KEGG" id="bban:J4G43_049860"/>
<evidence type="ECO:0000256" key="1">
    <source>
        <dbReference type="ARBA" id="ARBA00022741"/>
    </source>
</evidence>
<dbReference type="InterPro" id="IPR027417">
    <property type="entry name" value="P-loop_NTPase"/>
</dbReference>
<evidence type="ECO:0000313" key="9">
    <source>
        <dbReference type="EMBL" id="UEM12413.1"/>
    </source>
</evidence>
<dbReference type="InterPro" id="IPR050474">
    <property type="entry name" value="Hel308_SKI2-like"/>
</dbReference>
<dbReference type="Pfam" id="PF00271">
    <property type="entry name" value="Helicase_C"/>
    <property type="match status" value="1"/>
</dbReference>
<dbReference type="InterPro" id="IPR011545">
    <property type="entry name" value="DEAD/DEAH_box_helicase_dom"/>
</dbReference>
<feature type="domain" description="Helicase C-terminal" evidence="7">
    <location>
        <begin position="281"/>
        <end position="450"/>
    </location>
</feature>
<dbReference type="GO" id="GO:0004386">
    <property type="term" value="F:helicase activity"/>
    <property type="evidence" value="ECO:0007669"/>
    <property type="project" value="UniProtKB-KW"/>
</dbReference>
<dbReference type="PROSITE" id="PS51192">
    <property type="entry name" value="HELICASE_ATP_BIND_1"/>
    <property type="match status" value="1"/>
</dbReference>
<dbReference type="PANTHER" id="PTHR47961">
    <property type="entry name" value="DNA POLYMERASE THETA, PUTATIVE (AFU_ORTHOLOGUE AFUA_1G05260)-RELATED"/>
    <property type="match status" value="1"/>
</dbReference>
<feature type="domain" description="Helicase ATP-binding" evidence="6">
    <location>
        <begin position="40"/>
        <end position="217"/>
    </location>
</feature>
<evidence type="ECO:0000313" key="8">
    <source>
        <dbReference type="EMBL" id="MBO1859451.1"/>
    </source>
</evidence>
<dbReference type="SMART" id="SM00487">
    <property type="entry name" value="DEXDc"/>
    <property type="match status" value="1"/>
</dbReference>
<dbReference type="RefSeq" id="WP_208083445.1">
    <property type="nucleotide sequence ID" value="NZ_CP086136.1"/>
</dbReference>
<evidence type="ECO:0000259" key="6">
    <source>
        <dbReference type="PROSITE" id="PS51192"/>
    </source>
</evidence>
<feature type="transmembrane region" description="Helical" evidence="5">
    <location>
        <begin position="348"/>
        <end position="371"/>
    </location>
</feature>
<organism evidence="8">
    <name type="scientific">Bradyrhizobium barranii subsp. barranii</name>
    <dbReference type="NCBI Taxonomy" id="2823807"/>
    <lineage>
        <taxon>Bacteria</taxon>
        <taxon>Pseudomonadati</taxon>
        <taxon>Pseudomonadota</taxon>
        <taxon>Alphaproteobacteria</taxon>
        <taxon>Hyphomicrobiales</taxon>
        <taxon>Nitrobacteraceae</taxon>
        <taxon>Bradyrhizobium</taxon>
        <taxon>Bradyrhizobium barranii</taxon>
    </lineage>
</organism>
<proteinExistence type="predicted"/>
<keyword evidence="5" id="KW-0812">Transmembrane</keyword>
<gene>
    <name evidence="8" type="ORF">J4G43_00230</name>
    <name evidence="9" type="ORF">J4G43_049860</name>
</gene>
<dbReference type="AlphaFoldDB" id="A0A939S0N4"/>
<dbReference type="PANTHER" id="PTHR47961:SF10">
    <property type="entry name" value="ATP-DEPENDENT DNA HELICASE HEL308"/>
    <property type="match status" value="1"/>
</dbReference>
<dbReference type="GO" id="GO:0016787">
    <property type="term" value="F:hydrolase activity"/>
    <property type="evidence" value="ECO:0007669"/>
    <property type="project" value="UniProtKB-KW"/>
</dbReference>
<dbReference type="PROSITE" id="PS51194">
    <property type="entry name" value="HELICASE_CTER"/>
    <property type="match status" value="1"/>
</dbReference>
<evidence type="ECO:0000256" key="5">
    <source>
        <dbReference type="SAM" id="Phobius"/>
    </source>
</evidence>
<evidence type="ECO:0000256" key="2">
    <source>
        <dbReference type="ARBA" id="ARBA00022801"/>
    </source>
</evidence>
<keyword evidence="1" id="KW-0547">Nucleotide-binding</keyword>